<dbReference type="InterPro" id="IPR002751">
    <property type="entry name" value="CbiM/NikMN"/>
</dbReference>
<dbReference type="HAMAP" id="MF_01462">
    <property type="entry name" value="CbiM"/>
    <property type="match status" value="1"/>
</dbReference>
<feature type="transmembrane region" description="Helical" evidence="14">
    <location>
        <begin position="168"/>
        <end position="191"/>
    </location>
</feature>
<accession>A0A3E3HY23</accession>
<name>A0A3E3HY23_9FIRM</name>
<feature type="transmembrane region" description="Helical" evidence="14">
    <location>
        <begin position="37"/>
        <end position="56"/>
    </location>
</feature>
<dbReference type="UniPathway" id="UPA00148"/>
<proteinExistence type="inferred from homology"/>
<reference evidence="15" key="1">
    <citation type="submission" date="2018-08" db="EMBL/GenBank/DDBJ databases">
        <title>A genome reference for cultivated species of the human gut microbiota.</title>
        <authorList>
            <person name="Zou Y."/>
            <person name="Xue W."/>
            <person name="Luo G."/>
        </authorList>
    </citation>
    <scope>NUCLEOTIDE SEQUENCE [LARGE SCALE GENOMIC DNA]</scope>
    <source>
        <strain evidence="15">TF05-5AC</strain>
    </source>
</reference>
<evidence type="ECO:0000256" key="1">
    <source>
        <dbReference type="ARBA" id="ARBA00004429"/>
    </source>
</evidence>
<dbReference type="Pfam" id="PF01891">
    <property type="entry name" value="CbiM"/>
    <property type="match status" value="1"/>
</dbReference>
<evidence type="ECO:0000313" key="15">
    <source>
        <dbReference type="EMBL" id="RGE56744.1"/>
    </source>
</evidence>
<keyword evidence="6 14" id="KW-0169">Cobalamin biosynthesis</keyword>
<dbReference type="PANTHER" id="PTHR43627:SF1">
    <property type="entry name" value="COBALT TRANSPORT PROTEIN CBIM"/>
    <property type="match status" value="1"/>
</dbReference>
<keyword evidence="16" id="KW-1185">Reference proteome</keyword>
<comment type="pathway">
    <text evidence="2 14">Cofactor biosynthesis; adenosylcobalamin biosynthesis.</text>
</comment>
<keyword evidence="9 14" id="KW-1133">Transmembrane helix</keyword>
<keyword evidence="3 14" id="KW-0171">Cobalt transport</keyword>
<dbReference type="GO" id="GO:0015087">
    <property type="term" value="F:cobalt ion transmembrane transporter activity"/>
    <property type="evidence" value="ECO:0007669"/>
    <property type="project" value="UniProtKB-UniRule"/>
</dbReference>
<comment type="subunit">
    <text evidence="14">Forms an energy-coupling factor (ECF) transporter complex composed of an ATP-binding protein (A component, CbiO), a transmembrane protein (T component, CbiQ) and 2 possible substrate-capture proteins (S components, CbiM and CbiN) of unknown stoichimetry.</text>
</comment>
<feature type="transmembrane region" description="Helical" evidence="14">
    <location>
        <begin position="135"/>
        <end position="156"/>
    </location>
</feature>
<dbReference type="RefSeq" id="WP_117545491.1">
    <property type="nucleotide sequence ID" value="NZ_QVLV01000021.1"/>
</dbReference>
<dbReference type="FunFam" id="1.10.1760.20:FF:000001">
    <property type="entry name" value="Cobalt transport protein CbiM"/>
    <property type="match status" value="1"/>
</dbReference>
<organism evidence="15 16">
    <name type="scientific">Eisenbergiella massiliensis</name>
    <dbReference type="NCBI Taxonomy" id="1720294"/>
    <lineage>
        <taxon>Bacteria</taxon>
        <taxon>Bacillati</taxon>
        <taxon>Bacillota</taxon>
        <taxon>Clostridia</taxon>
        <taxon>Lachnospirales</taxon>
        <taxon>Lachnospiraceae</taxon>
        <taxon>Eisenbergiella</taxon>
    </lineage>
</organism>
<dbReference type="EMBL" id="QVLV01000021">
    <property type="protein sequence ID" value="RGE56744.1"/>
    <property type="molecule type" value="Genomic_DNA"/>
</dbReference>
<comment type="function">
    <text evidence="14">Part of the energy-coupling factor (ECF) transporter complex CbiMNOQ involved in cobalt import.</text>
</comment>
<keyword evidence="12 14" id="KW-0170">Cobalt</keyword>
<comment type="caution">
    <text evidence="15">The sequence shown here is derived from an EMBL/GenBank/DDBJ whole genome shotgun (WGS) entry which is preliminary data.</text>
</comment>
<dbReference type="Proteomes" id="UP000260812">
    <property type="component" value="Unassembled WGS sequence"/>
</dbReference>
<keyword evidence="10 14" id="KW-0406">Ion transport</keyword>
<keyword evidence="8" id="KW-0732">Signal</keyword>
<dbReference type="NCBIfam" id="TIGR00123">
    <property type="entry name" value="cbiM"/>
    <property type="match status" value="1"/>
</dbReference>
<evidence type="ECO:0000256" key="3">
    <source>
        <dbReference type="ARBA" id="ARBA00022426"/>
    </source>
</evidence>
<evidence type="ECO:0000256" key="4">
    <source>
        <dbReference type="ARBA" id="ARBA00022448"/>
    </source>
</evidence>
<evidence type="ECO:0000256" key="14">
    <source>
        <dbReference type="HAMAP-Rule" id="MF_01462"/>
    </source>
</evidence>
<evidence type="ECO:0000256" key="2">
    <source>
        <dbReference type="ARBA" id="ARBA00004953"/>
    </source>
</evidence>
<dbReference type="Gene3D" id="1.10.1760.20">
    <property type="match status" value="1"/>
</dbReference>
<evidence type="ECO:0000256" key="9">
    <source>
        <dbReference type="ARBA" id="ARBA00022989"/>
    </source>
</evidence>
<evidence type="ECO:0000256" key="5">
    <source>
        <dbReference type="ARBA" id="ARBA00022475"/>
    </source>
</evidence>
<sequence>MTEKQKKILKLSIAFSVAFAVYPTVNAMHIMEGYLPVGFCIAWGVVCLPFLVKGFFTIRRLFQENRKAITMLAMAGAYIFVLSALKIPSVTGSCSHMTGTGLGAILFGPSTVSILGIIVLLFQAVLLAHGGLTTLGANTFSMAIAGPFVTYGIYLLCKKCKVNRMAGIFLAAFFGDLFTYCVTSVQLALAYPSTQGGVFASALEFLGVFAPTQLPLAVVEGLLTVLIMMALENYAKPELKAIGFMKAGK</sequence>
<dbReference type="InterPro" id="IPR018024">
    <property type="entry name" value="CbiM"/>
</dbReference>
<evidence type="ECO:0000256" key="7">
    <source>
        <dbReference type="ARBA" id="ARBA00022692"/>
    </source>
</evidence>
<evidence type="ECO:0000256" key="13">
    <source>
        <dbReference type="ARBA" id="ARBA00060918"/>
    </source>
</evidence>
<dbReference type="GO" id="GO:0009236">
    <property type="term" value="P:cobalamin biosynthetic process"/>
    <property type="evidence" value="ECO:0007669"/>
    <property type="project" value="UniProtKB-UniRule"/>
</dbReference>
<protein>
    <recommendedName>
        <fullName evidence="14">Cobalt transport protein CbiM</fullName>
    </recommendedName>
    <alternativeName>
        <fullName evidence="14">Energy-coupling factor transporter probable substrate-capture protein CbiM</fullName>
        <shortName evidence="14">ECF transporter S component CbiM</shortName>
    </alternativeName>
</protein>
<comment type="similarity">
    <text evidence="13 14">Belongs to the CbiM family.</text>
</comment>
<keyword evidence="5 14" id="KW-1003">Cell membrane</keyword>
<evidence type="ECO:0000256" key="8">
    <source>
        <dbReference type="ARBA" id="ARBA00022729"/>
    </source>
</evidence>
<keyword evidence="11 14" id="KW-0472">Membrane</keyword>
<dbReference type="NCBIfam" id="NF006184">
    <property type="entry name" value="PRK08319.1"/>
    <property type="match status" value="1"/>
</dbReference>
<evidence type="ECO:0000256" key="6">
    <source>
        <dbReference type="ARBA" id="ARBA00022573"/>
    </source>
</evidence>
<keyword evidence="7 14" id="KW-0812">Transmembrane</keyword>
<feature type="transmembrane region" description="Helical" evidence="14">
    <location>
        <begin position="68"/>
        <end position="85"/>
    </location>
</feature>
<gene>
    <name evidence="14" type="primary">cbiM</name>
    <name evidence="15" type="ORF">DXC51_22545</name>
</gene>
<comment type="subcellular location">
    <subcellularLocation>
        <location evidence="1">Cell inner membrane</location>
        <topology evidence="1">Multi-pass membrane protein</topology>
    </subcellularLocation>
    <subcellularLocation>
        <location evidence="14">Cell membrane</location>
        <topology evidence="14">Multi-pass membrane protein</topology>
    </subcellularLocation>
</comment>
<evidence type="ECO:0000256" key="10">
    <source>
        <dbReference type="ARBA" id="ARBA00023065"/>
    </source>
</evidence>
<evidence type="ECO:0000256" key="11">
    <source>
        <dbReference type="ARBA" id="ARBA00023136"/>
    </source>
</evidence>
<dbReference type="GeneID" id="97989558"/>
<feature type="transmembrane region" description="Helical" evidence="14">
    <location>
        <begin position="105"/>
        <end position="128"/>
    </location>
</feature>
<keyword evidence="4 14" id="KW-0813">Transport</keyword>
<evidence type="ECO:0000256" key="12">
    <source>
        <dbReference type="ARBA" id="ARBA00023285"/>
    </source>
</evidence>
<dbReference type="GO" id="GO:0043190">
    <property type="term" value="C:ATP-binding cassette (ABC) transporter complex"/>
    <property type="evidence" value="ECO:0007669"/>
    <property type="project" value="InterPro"/>
</dbReference>
<dbReference type="PANTHER" id="PTHR43627">
    <property type="match status" value="1"/>
</dbReference>
<dbReference type="AlphaFoldDB" id="A0A3E3HY23"/>
<feature type="transmembrane region" description="Helical" evidence="14">
    <location>
        <begin position="203"/>
        <end position="231"/>
    </location>
</feature>
<evidence type="ECO:0000313" key="16">
    <source>
        <dbReference type="Proteomes" id="UP000260812"/>
    </source>
</evidence>